<reference evidence="3 4" key="1">
    <citation type="journal article" date="2016" name="Mol. Biol. Evol.">
        <title>Comparative Genomics of Early-Diverging Mushroom-Forming Fungi Provides Insights into the Origins of Lignocellulose Decay Capabilities.</title>
        <authorList>
            <person name="Nagy L.G."/>
            <person name="Riley R."/>
            <person name="Tritt A."/>
            <person name="Adam C."/>
            <person name="Daum C."/>
            <person name="Floudas D."/>
            <person name="Sun H."/>
            <person name="Yadav J.S."/>
            <person name="Pangilinan J."/>
            <person name="Larsson K.H."/>
            <person name="Matsuura K."/>
            <person name="Barry K."/>
            <person name="Labutti K."/>
            <person name="Kuo R."/>
            <person name="Ohm R.A."/>
            <person name="Bhattacharya S.S."/>
            <person name="Shirouzu T."/>
            <person name="Yoshinaga Y."/>
            <person name="Martin F.M."/>
            <person name="Grigoriev I.V."/>
            <person name="Hibbett D.S."/>
        </authorList>
    </citation>
    <scope>NUCLEOTIDE SEQUENCE [LARGE SCALE GENOMIC DNA]</scope>
    <source>
        <strain evidence="3 4">HHB9708</strain>
    </source>
</reference>
<organism evidence="3 4">
    <name type="scientific">Sistotremastrum niveocremeum HHB9708</name>
    <dbReference type="NCBI Taxonomy" id="1314777"/>
    <lineage>
        <taxon>Eukaryota</taxon>
        <taxon>Fungi</taxon>
        <taxon>Dikarya</taxon>
        <taxon>Basidiomycota</taxon>
        <taxon>Agaricomycotina</taxon>
        <taxon>Agaricomycetes</taxon>
        <taxon>Sistotremastrales</taxon>
        <taxon>Sistotremastraceae</taxon>
        <taxon>Sertulicium</taxon>
        <taxon>Sertulicium niveocremeum</taxon>
    </lineage>
</organism>
<feature type="transmembrane region" description="Helical" evidence="1">
    <location>
        <begin position="226"/>
        <end position="243"/>
    </location>
</feature>
<dbReference type="PANTHER" id="PTHR39336:SF3">
    <property type="entry name" value="PYRIDOXAMINE PHOSPHATE OXIDASE"/>
    <property type="match status" value="1"/>
</dbReference>
<dbReference type="STRING" id="1314777.A0A164SWQ0"/>
<feature type="domain" description="Pyridoxamine 5'-phosphate oxidase N-terminal" evidence="2">
    <location>
        <begin position="13"/>
        <end position="133"/>
    </location>
</feature>
<dbReference type="InterPro" id="IPR012349">
    <property type="entry name" value="Split_barrel_FMN-bd"/>
</dbReference>
<keyword evidence="1" id="KW-0812">Transmembrane</keyword>
<dbReference type="InterPro" id="IPR011576">
    <property type="entry name" value="Pyridox_Oxase_N"/>
</dbReference>
<dbReference type="EMBL" id="KV419413">
    <property type="protein sequence ID" value="KZS91872.1"/>
    <property type="molecule type" value="Genomic_DNA"/>
</dbReference>
<protein>
    <recommendedName>
        <fullName evidence="2">Pyridoxamine 5'-phosphate oxidase N-terminal domain-containing protein</fullName>
    </recommendedName>
</protein>
<evidence type="ECO:0000313" key="4">
    <source>
        <dbReference type="Proteomes" id="UP000076722"/>
    </source>
</evidence>
<dbReference type="Gene3D" id="2.30.110.10">
    <property type="entry name" value="Electron Transport, Fmn-binding Protein, Chain A"/>
    <property type="match status" value="1"/>
</dbReference>
<dbReference type="Pfam" id="PF01243">
    <property type="entry name" value="PNPOx_N"/>
    <property type="match status" value="1"/>
</dbReference>
<dbReference type="Proteomes" id="UP000076722">
    <property type="component" value="Unassembled WGS sequence"/>
</dbReference>
<proteinExistence type="predicted"/>
<keyword evidence="1" id="KW-1133">Transmembrane helix</keyword>
<sequence length="258" mass="28681">MGKFFEAIPERLIPWIREQHLFWVATAPLSADGHVNVSPKGVAGTFTVVDPTTVWYEDLTGSGIETISHLRENGRMTILFNAFDGPPRILRLFGIGTAYEIGTPEYESYIPFKSRKPGSRAVIVLKIHKVGTSCGYAVPKFDFRQERSLLLDWAGGKERKQTEGSEEGTMAQYWKKKNSKSIDGLLGLEQAIEQVGPLLNTPHKILDASSFSNSASSAVFVRRRELLIGYLAGIFTVVLYFQVARSVSSSLPMLSAWH</sequence>
<evidence type="ECO:0000313" key="3">
    <source>
        <dbReference type="EMBL" id="KZS91872.1"/>
    </source>
</evidence>
<keyword evidence="4" id="KW-1185">Reference proteome</keyword>
<evidence type="ECO:0000256" key="1">
    <source>
        <dbReference type="SAM" id="Phobius"/>
    </source>
</evidence>
<dbReference type="SUPFAM" id="SSF50475">
    <property type="entry name" value="FMN-binding split barrel"/>
    <property type="match status" value="1"/>
</dbReference>
<dbReference type="PANTHER" id="PTHR39336">
    <property type="entry name" value="PYRIDOXAMINE PHOSPHATE OXIDASE FAMILY PROTEIN (AFU_ORTHOLOGUE AFUA_6G11440)"/>
    <property type="match status" value="1"/>
</dbReference>
<dbReference type="OrthoDB" id="539398at2759"/>
<keyword evidence="1" id="KW-0472">Membrane</keyword>
<dbReference type="AlphaFoldDB" id="A0A164SWQ0"/>
<name>A0A164SWQ0_9AGAM</name>
<accession>A0A164SWQ0</accession>
<gene>
    <name evidence="3" type="ORF">SISNIDRAFT_550873</name>
</gene>
<evidence type="ECO:0000259" key="2">
    <source>
        <dbReference type="Pfam" id="PF01243"/>
    </source>
</evidence>